<name>A0A1I7WJ51_HETBA</name>
<evidence type="ECO:0000313" key="2">
    <source>
        <dbReference type="WBParaSite" id="Hba_05046"/>
    </source>
</evidence>
<accession>A0A1I7WJ51</accession>
<reference evidence="2" key="1">
    <citation type="submission" date="2016-11" db="UniProtKB">
        <authorList>
            <consortium name="WormBaseParasite"/>
        </authorList>
    </citation>
    <scope>IDENTIFICATION</scope>
</reference>
<organism evidence="1 2">
    <name type="scientific">Heterorhabditis bacteriophora</name>
    <name type="common">Entomopathogenic nematode worm</name>
    <dbReference type="NCBI Taxonomy" id="37862"/>
    <lineage>
        <taxon>Eukaryota</taxon>
        <taxon>Metazoa</taxon>
        <taxon>Ecdysozoa</taxon>
        <taxon>Nematoda</taxon>
        <taxon>Chromadorea</taxon>
        <taxon>Rhabditida</taxon>
        <taxon>Rhabditina</taxon>
        <taxon>Rhabditomorpha</taxon>
        <taxon>Strongyloidea</taxon>
        <taxon>Heterorhabditidae</taxon>
        <taxon>Heterorhabditis</taxon>
    </lineage>
</organism>
<keyword evidence="1" id="KW-1185">Reference proteome</keyword>
<dbReference type="AlphaFoldDB" id="A0A1I7WJ51"/>
<evidence type="ECO:0000313" key="1">
    <source>
        <dbReference type="Proteomes" id="UP000095283"/>
    </source>
</evidence>
<protein>
    <submittedName>
        <fullName evidence="2">Kinesin motor domain-containing protein</fullName>
    </submittedName>
</protein>
<dbReference type="WBParaSite" id="Hba_05046">
    <property type="protein sequence ID" value="Hba_05046"/>
    <property type="gene ID" value="Hba_05046"/>
</dbReference>
<dbReference type="Proteomes" id="UP000095283">
    <property type="component" value="Unplaced"/>
</dbReference>
<sequence length="35" mass="3765">MDYIAGVILVKETQSTQDNIESYQFHSCAGGSGKS</sequence>
<proteinExistence type="predicted"/>